<dbReference type="GeneID" id="36581106"/>
<dbReference type="OrthoDB" id="366390at2759"/>
<evidence type="ECO:0000313" key="5">
    <source>
        <dbReference type="Proteomes" id="UP000235371"/>
    </source>
</evidence>
<dbReference type="InterPro" id="IPR036770">
    <property type="entry name" value="Ankyrin_rpt-contain_sf"/>
</dbReference>
<feature type="non-terminal residue" evidence="4">
    <location>
        <position position="157"/>
    </location>
</feature>
<evidence type="ECO:0000256" key="3">
    <source>
        <dbReference type="PROSITE-ProRule" id="PRU00023"/>
    </source>
</evidence>
<dbReference type="Pfam" id="PF12796">
    <property type="entry name" value="Ank_2"/>
    <property type="match status" value="1"/>
</dbReference>
<evidence type="ECO:0000313" key="4">
    <source>
        <dbReference type="EMBL" id="PMD49786.1"/>
    </source>
</evidence>
<protein>
    <submittedName>
        <fullName evidence="4">Ankyrin</fullName>
    </submittedName>
</protein>
<dbReference type="RefSeq" id="XP_024726690.1">
    <property type="nucleotide sequence ID" value="XM_024873026.1"/>
</dbReference>
<dbReference type="InterPro" id="IPR002110">
    <property type="entry name" value="Ankyrin_rpt"/>
</dbReference>
<keyword evidence="5" id="KW-1185">Reference proteome</keyword>
<feature type="repeat" description="ANK" evidence="3">
    <location>
        <begin position="1"/>
        <end position="30"/>
    </location>
</feature>
<dbReference type="AlphaFoldDB" id="A0A2J6SG98"/>
<feature type="non-terminal residue" evidence="4">
    <location>
        <position position="1"/>
    </location>
</feature>
<dbReference type="PANTHER" id="PTHR24171">
    <property type="entry name" value="ANKYRIN REPEAT DOMAIN-CONTAINING PROTEIN 39-RELATED"/>
    <property type="match status" value="1"/>
</dbReference>
<dbReference type="STRING" id="1095630.A0A2J6SG98"/>
<name>A0A2J6SG98_9HELO</name>
<dbReference type="SUPFAM" id="SSF48403">
    <property type="entry name" value="Ankyrin repeat"/>
    <property type="match status" value="1"/>
</dbReference>
<dbReference type="InParanoid" id="A0A2J6SG98"/>
<dbReference type="EMBL" id="KZ613919">
    <property type="protein sequence ID" value="PMD49786.1"/>
    <property type="molecule type" value="Genomic_DNA"/>
</dbReference>
<evidence type="ECO:0000256" key="1">
    <source>
        <dbReference type="ARBA" id="ARBA00022737"/>
    </source>
</evidence>
<dbReference type="Gene3D" id="1.25.40.20">
    <property type="entry name" value="Ankyrin repeat-containing domain"/>
    <property type="match status" value="1"/>
</dbReference>
<gene>
    <name evidence="4" type="ORF">K444DRAFT_482406</name>
</gene>
<reference evidence="4 5" key="1">
    <citation type="submission" date="2016-04" db="EMBL/GenBank/DDBJ databases">
        <title>A degradative enzymes factory behind the ericoid mycorrhizal symbiosis.</title>
        <authorList>
            <consortium name="DOE Joint Genome Institute"/>
            <person name="Martino E."/>
            <person name="Morin E."/>
            <person name="Grelet G."/>
            <person name="Kuo A."/>
            <person name="Kohler A."/>
            <person name="Daghino S."/>
            <person name="Barry K."/>
            <person name="Choi C."/>
            <person name="Cichocki N."/>
            <person name="Clum A."/>
            <person name="Copeland A."/>
            <person name="Hainaut M."/>
            <person name="Haridas S."/>
            <person name="Labutti K."/>
            <person name="Lindquist E."/>
            <person name="Lipzen A."/>
            <person name="Khouja H.-R."/>
            <person name="Murat C."/>
            <person name="Ohm R."/>
            <person name="Olson A."/>
            <person name="Spatafora J."/>
            <person name="Veneault-Fourrey C."/>
            <person name="Henrissat B."/>
            <person name="Grigoriev I."/>
            <person name="Martin F."/>
            <person name="Perotto S."/>
        </authorList>
    </citation>
    <scope>NUCLEOTIDE SEQUENCE [LARGE SCALE GENOMIC DNA]</scope>
    <source>
        <strain evidence="4 5">E</strain>
    </source>
</reference>
<keyword evidence="2 3" id="KW-0040">ANK repeat</keyword>
<organism evidence="4 5">
    <name type="scientific">Hyaloscypha bicolor E</name>
    <dbReference type="NCBI Taxonomy" id="1095630"/>
    <lineage>
        <taxon>Eukaryota</taxon>
        <taxon>Fungi</taxon>
        <taxon>Dikarya</taxon>
        <taxon>Ascomycota</taxon>
        <taxon>Pezizomycotina</taxon>
        <taxon>Leotiomycetes</taxon>
        <taxon>Helotiales</taxon>
        <taxon>Hyaloscyphaceae</taxon>
        <taxon>Hyaloscypha</taxon>
        <taxon>Hyaloscypha bicolor</taxon>
    </lineage>
</organism>
<dbReference type="Proteomes" id="UP000235371">
    <property type="component" value="Unassembled WGS sequence"/>
</dbReference>
<dbReference type="PROSITE" id="PS50088">
    <property type="entry name" value="ANK_REPEAT"/>
    <property type="match status" value="2"/>
</dbReference>
<evidence type="ECO:0000256" key="2">
    <source>
        <dbReference type="ARBA" id="ARBA00023043"/>
    </source>
</evidence>
<sequence>TALSTAAANGDIKTAQLLLSRGADVNACHEVTPLRAAAKYGHGNMVQLLFGKGALVNLEILSRETPLTNAVSGMVSETRMSIDKILIEHGADVHGSSRESALSQASRYSDWITVSLLINNGANPNPIVQNVTHAPIYQSIHNRNPDVSELLLERAAD</sequence>
<dbReference type="PROSITE" id="PS50297">
    <property type="entry name" value="ANK_REP_REGION"/>
    <property type="match status" value="2"/>
</dbReference>
<proteinExistence type="predicted"/>
<dbReference type="SMART" id="SM00248">
    <property type="entry name" value="ANK"/>
    <property type="match status" value="4"/>
</dbReference>
<feature type="repeat" description="ANK" evidence="3">
    <location>
        <begin position="29"/>
        <end position="57"/>
    </location>
</feature>
<keyword evidence="1" id="KW-0677">Repeat</keyword>
<accession>A0A2J6SG98</accession>